<gene>
    <name evidence="1" type="ORF">BLL42_04885</name>
</gene>
<dbReference type="OrthoDB" id="6993535at2"/>
<dbReference type="GeneID" id="46907548"/>
<sequence>MLSTLELRHLIESAFLPLSCECRIDPGGSLHAQIFEPVTGRVELLVTGIPASSLSGNLAITKLIGDIRHDLKATHERRGLQRIR</sequence>
<protein>
    <recommendedName>
        <fullName evidence="3">DUF1652 domain-containing protein</fullName>
    </recommendedName>
</protein>
<organism evidence="1 2">
    <name type="scientific">Pseudomonas frederiksbergensis</name>
    <dbReference type="NCBI Taxonomy" id="104087"/>
    <lineage>
        <taxon>Bacteria</taxon>
        <taxon>Pseudomonadati</taxon>
        <taxon>Pseudomonadota</taxon>
        <taxon>Gammaproteobacteria</taxon>
        <taxon>Pseudomonadales</taxon>
        <taxon>Pseudomonadaceae</taxon>
        <taxon>Pseudomonas</taxon>
    </lineage>
</organism>
<dbReference type="Pfam" id="PF07865">
    <property type="entry name" value="DUF1652"/>
    <property type="match status" value="1"/>
</dbReference>
<dbReference type="Proteomes" id="UP000182567">
    <property type="component" value="Chromosome"/>
</dbReference>
<evidence type="ECO:0000313" key="1">
    <source>
        <dbReference type="EMBL" id="APC15085.1"/>
    </source>
</evidence>
<reference evidence="2" key="1">
    <citation type="submission" date="2016-10" db="EMBL/GenBank/DDBJ databases">
        <title>Pseudomonas frederiksbergensis ERGS4:02 complete genome.</title>
        <authorList>
            <person name="Kumar R."/>
            <person name="Acharya V."/>
            <person name="Singh D."/>
        </authorList>
    </citation>
    <scope>NUCLEOTIDE SEQUENCE [LARGE SCALE GENOMIC DNA]</scope>
    <source>
        <strain evidence="2">ERGS4:02</strain>
    </source>
</reference>
<dbReference type="InterPro" id="IPR012448">
    <property type="entry name" value="DUF1652"/>
</dbReference>
<accession>A0A1J0EG39</accession>
<evidence type="ECO:0000313" key="2">
    <source>
        <dbReference type="Proteomes" id="UP000182567"/>
    </source>
</evidence>
<dbReference type="RefSeq" id="WP_071551049.1">
    <property type="nucleotide sequence ID" value="NZ_CP017886.1"/>
</dbReference>
<dbReference type="AlphaFoldDB" id="A0A1J0EG39"/>
<evidence type="ECO:0008006" key="3">
    <source>
        <dbReference type="Google" id="ProtNLM"/>
    </source>
</evidence>
<dbReference type="EMBL" id="CP017886">
    <property type="protein sequence ID" value="APC15085.1"/>
    <property type="molecule type" value="Genomic_DNA"/>
</dbReference>
<proteinExistence type="predicted"/>
<name>A0A1J0EG39_9PSED</name>